<keyword evidence="3" id="KW-1185">Reference proteome</keyword>
<protein>
    <submittedName>
        <fullName evidence="2">Uncharacterized protein</fullName>
    </submittedName>
</protein>
<proteinExistence type="predicted"/>
<dbReference type="EMBL" id="JAJEQX010000017">
    <property type="protein sequence ID" value="MCC2254812.1"/>
    <property type="molecule type" value="Genomic_DNA"/>
</dbReference>
<dbReference type="RefSeq" id="WP_227707952.1">
    <property type="nucleotide sequence ID" value="NZ_JAJEQX010000017.1"/>
</dbReference>
<keyword evidence="1" id="KW-0732">Signal</keyword>
<feature type="signal peptide" evidence="1">
    <location>
        <begin position="1"/>
        <end position="27"/>
    </location>
</feature>
<gene>
    <name evidence="2" type="ORF">LKD70_10340</name>
</gene>
<evidence type="ECO:0000256" key="1">
    <source>
        <dbReference type="SAM" id="SignalP"/>
    </source>
</evidence>
<accession>A0ABS8G066</accession>
<comment type="caution">
    <text evidence="2">The sequence shown here is derived from an EMBL/GenBank/DDBJ whole genome shotgun (WGS) entry which is preliminary data.</text>
</comment>
<name>A0ABS8G066_9FIRM</name>
<reference evidence="2 3" key="1">
    <citation type="submission" date="2021-10" db="EMBL/GenBank/DDBJ databases">
        <title>Anaerobic single-cell dispensing facilitates the cultivation of human gut bacteria.</title>
        <authorList>
            <person name="Afrizal A."/>
        </authorList>
    </citation>
    <scope>NUCLEOTIDE SEQUENCE [LARGE SCALE GENOMIC DNA]</scope>
    <source>
        <strain evidence="2 3">CLA-AA-H200</strain>
    </source>
</reference>
<dbReference type="Proteomes" id="UP001198151">
    <property type="component" value="Unassembled WGS sequence"/>
</dbReference>
<evidence type="ECO:0000313" key="3">
    <source>
        <dbReference type="Proteomes" id="UP001198151"/>
    </source>
</evidence>
<feature type="chain" id="PRO_5047095481" evidence="1">
    <location>
        <begin position="28"/>
        <end position="153"/>
    </location>
</feature>
<sequence>MKKRAAYMSIVLCFFTVLLCLSGSVLCENPEKAQQENTGMPDAVSSVCKGGDCRLIVVADKEQVQGSREERIQFALEVIDMCRENSFRTIRFSTDVNGWPRSLDIRVYLSRDEIGESDPVMRIEYEPRDAMCTGCDITAPEEEYVLILDGKTV</sequence>
<evidence type="ECO:0000313" key="2">
    <source>
        <dbReference type="EMBL" id="MCC2254812.1"/>
    </source>
</evidence>
<organism evidence="2 3">
    <name type="scientific">Ruminococcus turbiniformis</name>
    <dbReference type="NCBI Taxonomy" id="2881258"/>
    <lineage>
        <taxon>Bacteria</taxon>
        <taxon>Bacillati</taxon>
        <taxon>Bacillota</taxon>
        <taxon>Clostridia</taxon>
        <taxon>Eubacteriales</taxon>
        <taxon>Oscillospiraceae</taxon>
        <taxon>Ruminococcus</taxon>
    </lineage>
</organism>